<sequence length="172" mass="19435">MVLIIDILSSAKKSTVGERRRDEVYVGAVPLRAQKGPAQLIMSAAYSANLWDLQHFMVIIKPSSSPLLSQVLVFDFQPQDPENIYVALAALSGKKIPGFVLTRKLPKLPKSKCWFVGQSRLDAVDAANKFNENWQTDLRIGYHDCRNYTNGLVEYLTGKKYVLEHLRRNQGK</sequence>
<keyword evidence="2" id="KW-1185">Reference proteome</keyword>
<evidence type="ECO:0000313" key="2">
    <source>
        <dbReference type="Proteomes" id="UP000828048"/>
    </source>
</evidence>
<protein>
    <submittedName>
        <fullName evidence="1">Uncharacterized protein</fullName>
    </submittedName>
</protein>
<organism evidence="1 2">
    <name type="scientific">Vaccinium darrowii</name>
    <dbReference type="NCBI Taxonomy" id="229202"/>
    <lineage>
        <taxon>Eukaryota</taxon>
        <taxon>Viridiplantae</taxon>
        <taxon>Streptophyta</taxon>
        <taxon>Embryophyta</taxon>
        <taxon>Tracheophyta</taxon>
        <taxon>Spermatophyta</taxon>
        <taxon>Magnoliopsida</taxon>
        <taxon>eudicotyledons</taxon>
        <taxon>Gunneridae</taxon>
        <taxon>Pentapetalae</taxon>
        <taxon>asterids</taxon>
        <taxon>Ericales</taxon>
        <taxon>Ericaceae</taxon>
        <taxon>Vaccinioideae</taxon>
        <taxon>Vaccinieae</taxon>
        <taxon>Vaccinium</taxon>
    </lineage>
</organism>
<comment type="caution">
    <text evidence="1">The sequence shown here is derived from an EMBL/GenBank/DDBJ whole genome shotgun (WGS) entry which is preliminary data.</text>
</comment>
<reference evidence="1 2" key="1">
    <citation type="journal article" date="2021" name="Hortic Res">
        <title>High-quality reference genome and annotation aids understanding of berry development for evergreen blueberry (Vaccinium darrowii).</title>
        <authorList>
            <person name="Yu J."/>
            <person name="Hulse-Kemp A.M."/>
            <person name="Babiker E."/>
            <person name="Staton M."/>
        </authorList>
    </citation>
    <scope>NUCLEOTIDE SEQUENCE [LARGE SCALE GENOMIC DNA]</scope>
    <source>
        <strain evidence="2">cv. NJ 8807/NJ 8810</strain>
        <tissue evidence="1">Young leaf</tissue>
    </source>
</reference>
<gene>
    <name evidence="1" type="ORF">Vadar_018812</name>
</gene>
<proteinExistence type="predicted"/>
<dbReference type="Proteomes" id="UP000828048">
    <property type="component" value="Chromosome 4"/>
</dbReference>
<name>A0ACB7Z5P8_9ERIC</name>
<accession>A0ACB7Z5P8</accession>
<dbReference type="EMBL" id="CM037154">
    <property type="protein sequence ID" value="KAH7860857.1"/>
    <property type="molecule type" value="Genomic_DNA"/>
</dbReference>
<evidence type="ECO:0000313" key="1">
    <source>
        <dbReference type="EMBL" id="KAH7860857.1"/>
    </source>
</evidence>